<dbReference type="PANTHER" id="PTHR30055:SF234">
    <property type="entry name" value="HTH-TYPE TRANSCRIPTIONAL REGULATOR BETI"/>
    <property type="match status" value="1"/>
</dbReference>
<dbReference type="Proteomes" id="UP001221838">
    <property type="component" value="Unassembled WGS sequence"/>
</dbReference>
<evidence type="ECO:0000313" key="7">
    <source>
        <dbReference type="Proteomes" id="UP001221838"/>
    </source>
</evidence>
<keyword evidence="1" id="KW-0805">Transcription regulation</keyword>
<dbReference type="Pfam" id="PF00440">
    <property type="entry name" value="TetR_N"/>
    <property type="match status" value="1"/>
</dbReference>
<dbReference type="PROSITE" id="PS50977">
    <property type="entry name" value="HTH_TETR_2"/>
    <property type="match status" value="1"/>
</dbReference>
<reference evidence="6 7" key="1">
    <citation type="submission" date="2022-11" db="EMBL/GenBank/DDBJ databases">
        <title>Minimal conservation of predation-associated metabolite biosynthetic gene clusters underscores biosynthetic potential of Myxococcota including descriptions for ten novel species: Archangium lansinium sp. nov., Myxococcus landrumus sp. nov., Nannocystis bai.</title>
        <authorList>
            <person name="Ahearne A."/>
            <person name="Stevens C."/>
            <person name="Dowd S."/>
        </authorList>
    </citation>
    <scope>NUCLEOTIDE SEQUENCE [LARGE SCALE GENOMIC DNA]</scope>
    <source>
        <strain evidence="6 7">NCWAL01</strain>
    </source>
</reference>
<comment type="caution">
    <text evidence="6">The sequence shown here is derived from an EMBL/GenBank/DDBJ whole genome shotgun (WGS) entry which is preliminary data.</text>
</comment>
<protein>
    <submittedName>
        <fullName evidence="6">TetR/AcrR family transcriptional regulator</fullName>
    </submittedName>
</protein>
<dbReference type="PANTHER" id="PTHR30055">
    <property type="entry name" value="HTH-TYPE TRANSCRIPTIONAL REGULATOR RUTR"/>
    <property type="match status" value="1"/>
</dbReference>
<evidence type="ECO:0000256" key="1">
    <source>
        <dbReference type="ARBA" id="ARBA00023015"/>
    </source>
</evidence>
<dbReference type="InterPro" id="IPR009057">
    <property type="entry name" value="Homeodomain-like_sf"/>
</dbReference>
<dbReference type="InterPro" id="IPR050109">
    <property type="entry name" value="HTH-type_TetR-like_transc_reg"/>
</dbReference>
<name>A0ABT5DLU9_9BACT</name>
<evidence type="ECO:0000256" key="2">
    <source>
        <dbReference type="ARBA" id="ARBA00023125"/>
    </source>
</evidence>
<evidence type="ECO:0000259" key="5">
    <source>
        <dbReference type="PROSITE" id="PS50977"/>
    </source>
</evidence>
<feature type="DNA-binding region" description="H-T-H motif" evidence="4">
    <location>
        <begin position="38"/>
        <end position="57"/>
    </location>
</feature>
<keyword evidence="3" id="KW-0804">Transcription</keyword>
<evidence type="ECO:0000256" key="3">
    <source>
        <dbReference type="ARBA" id="ARBA00023163"/>
    </source>
</evidence>
<sequence length="240" mass="25628">MTDREKFAAEDEAGSEVRARIIEAAAALISTGGPDAVTTRAVASAAGVQAPTLYRLFGDKRGLVAAVIEHVMRRYVSEKSTRRPHPDPLQDFRDGWDRHVAFGLDHPGLFSLMSSDPYLSSHSPVLGEGAAVLRRRIRNIALAGRLRVSEERAFGLVSAMGTGAVLTLLSQPEGKRDVGLADAAREAVVAAISTEGEPPASTDVRAVAMALRASMEGLRVLSPGESLLLHELLKRIADTE</sequence>
<organism evidence="6 7">
    <name type="scientific">Stigmatella ashevillensis</name>
    <dbReference type="NCBI Taxonomy" id="2995309"/>
    <lineage>
        <taxon>Bacteria</taxon>
        <taxon>Pseudomonadati</taxon>
        <taxon>Myxococcota</taxon>
        <taxon>Myxococcia</taxon>
        <taxon>Myxococcales</taxon>
        <taxon>Cystobacterineae</taxon>
        <taxon>Archangiaceae</taxon>
        <taxon>Stigmatella</taxon>
    </lineage>
</organism>
<dbReference type="Gene3D" id="1.10.357.10">
    <property type="entry name" value="Tetracycline Repressor, domain 2"/>
    <property type="match status" value="1"/>
</dbReference>
<accession>A0ABT5DLU9</accession>
<feature type="domain" description="HTH tetR-type" evidence="5">
    <location>
        <begin position="15"/>
        <end position="75"/>
    </location>
</feature>
<dbReference type="EMBL" id="JAQNDM010000002">
    <property type="protein sequence ID" value="MDC0714637.1"/>
    <property type="molecule type" value="Genomic_DNA"/>
</dbReference>
<dbReference type="RefSeq" id="WP_272145327.1">
    <property type="nucleotide sequence ID" value="NZ_JAQNDM010000002.1"/>
</dbReference>
<evidence type="ECO:0000256" key="4">
    <source>
        <dbReference type="PROSITE-ProRule" id="PRU00335"/>
    </source>
</evidence>
<keyword evidence="2 4" id="KW-0238">DNA-binding</keyword>
<proteinExistence type="predicted"/>
<dbReference type="SUPFAM" id="SSF46689">
    <property type="entry name" value="Homeodomain-like"/>
    <property type="match status" value="1"/>
</dbReference>
<dbReference type="InterPro" id="IPR001647">
    <property type="entry name" value="HTH_TetR"/>
</dbReference>
<keyword evidence="7" id="KW-1185">Reference proteome</keyword>
<dbReference type="PRINTS" id="PR00455">
    <property type="entry name" value="HTHTETR"/>
</dbReference>
<gene>
    <name evidence="6" type="ORF">POL68_39680</name>
</gene>
<evidence type="ECO:0000313" key="6">
    <source>
        <dbReference type="EMBL" id="MDC0714637.1"/>
    </source>
</evidence>